<dbReference type="NCBIfam" id="TIGR00152">
    <property type="entry name" value="dephospho-CoA kinase"/>
    <property type="match status" value="1"/>
</dbReference>
<comment type="similarity">
    <text evidence="1 5">Belongs to the CoaE family.</text>
</comment>
<dbReference type="InterPro" id="IPR027417">
    <property type="entry name" value="P-loop_NTPase"/>
</dbReference>
<keyword evidence="5 7" id="KW-0808">Transferase</keyword>
<keyword evidence="3 5" id="KW-0067">ATP-binding</keyword>
<dbReference type="GO" id="GO:0005524">
    <property type="term" value="F:ATP binding"/>
    <property type="evidence" value="ECO:0007669"/>
    <property type="project" value="UniProtKB-UniRule"/>
</dbReference>
<feature type="binding site" evidence="5">
    <location>
        <begin position="11"/>
        <end position="16"/>
    </location>
    <ligand>
        <name>ATP</name>
        <dbReference type="ChEBI" id="CHEBI:30616"/>
    </ligand>
</feature>
<dbReference type="Proteomes" id="UP000502502">
    <property type="component" value="Chromosome"/>
</dbReference>
<dbReference type="AlphaFoldDB" id="A0A6G7ZKP7"/>
<dbReference type="Gene3D" id="3.40.50.300">
    <property type="entry name" value="P-loop containing nucleotide triphosphate hydrolases"/>
    <property type="match status" value="1"/>
</dbReference>
<evidence type="ECO:0000256" key="1">
    <source>
        <dbReference type="ARBA" id="ARBA00009018"/>
    </source>
</evidence>
<evidence type="ECO:0000256" key="3">
    <source>
        <dbReference type="ARBA" id="ARBA00022840"/>
    </source>
</evidence>
<dbReference type="GO" id="GO:0015937">
    <property type="term" value="P:coenzyme A biosynthetic process"/>
    <property type="evidence" value="ECO:0007669"/>
    <property type="project" value="UniProtKB-UniRule"/>
</dbReference>
<dbReference type="PANTHER" id="PTHR10695">
    <property type="entry name" value="DEPHOSPHO-COA KINASE-RELATED"/>
    <property type="match status" value="1"/>
</dbReference>
<dbReference type="PANTHER" id="PTHR10695:SF46">
    <property type="entry name" value="BIFUNCTIONAL COENZYME A SYNTHASE-RELATED"/>
    <property type="match status" value="1"/>
</dbReference>
<keyword evidence="8" id="KW-1185">Reference proteome</keyword>
<accession>A0A6G7ZKP7</accession>
<keyword evidence="4 5" id="KW-0173">Coenzyme A biosynthesis</keyword>
<evidence type="ECO:0000256" key="2">
    <source>
        <dbReference type="ARBA" id="ARBA00022741"/>
    </source>
</evidence>
<keyword evidence="5 7" id="KW-0418">Kinase</keyword>
<evidence type="ECO:0000256" key="6">
    <source>
        <dbReference type="NCBIfam" id="TIGR00152"/>
    </source>
</evidence>
<organism evidence="7 8">
    <name type="scientific">Sphingomonas sinipercae</name>
    <dbReference type="NCBI Taxonomy" id="2714944"/>
    <lineage>
        <taxon>Bacteria</taxon>
        <taxon>Pseudomonadati</taxon>
        <taxon>Pseudomonadota</taxon>
        <taxon>Alphaproteobacteria</taxon>
        <taxon>Sphingomonadales</taxon>
        <taxon>Sphingomonadaceae</taxon>
        <taxon>Sphingomonas</taxon>
    </lineage>
</organism>
<protein>
    <recommendedName>
        <fullName evidence="5 6">Dephospho-CoA kinase</fullName>
        <ecNumber evidence="5 6">2.7.1.24</ecNumber>
    </recommendedName>
    <alternativeName>
        <fullName evidence="5">Dephosphocoenzyme A kinase</fullName>
    </alternativeName>
</protein>
<proteinExistence type="inferred from homology"/>
<comment type="subcellular location">
    <subcellularLocation>
        <location evidence="5">Cytoplasm</location>
    </subcellularLocation>
</comment>
<gene>
    <name evidence="5" type="primary">coaE</name>
    <name evidence="7" type="ORF">G7078_01270</name>
</gene>
<keyword evidence="2 5" id="KW-0547">Nucleotide-binding</keyword>
<comment type="pathway">
    <text evidence="5">Cofactor biosynthesis; coenzyme A biosynthesis; CoA from (R)-pantothenate: step 5/5.</text>
</comment>
<reference evidence="7 8" key="1">
    <citation type="submission" date="2020-03" db="EMBL/GenBank/DDBJ databases">
        <title>Sphingomonas sp. nov., isolated from fish.</title>
        <authorList>
            <person name="Hyun D.-W."/>
            <person name="Bae J.-W."/>
        </authorList>
    </citation>
    <scope>NUCLEOTIDE SEQUENCE [LARGE SCALE GENOMIC DNA]</scope>
    <source>
        <strain evidence="7 8">HDW15C</strain>
    </source>
</reference>
<dbReference type="RefSeq" id="WP_166092201.1">
    <property type="nucleotide sequence ID" value="NZ_CP049871.1"/>
</dbReference>
<name>A0A6G7ZKP7_9SPHN</name>
<dbReference type="EMBL" id="CP049871">
    <property type="protein sequence ID" value="QIL01554.1"/>
    <property type="molecule type" value="Genomic_DNA"/>
</dbReference>
<dbReference type="CDD" id="cd02022">
    <property type="entry name" value="DPCK"/>
    <property type="match status" value="1"/>
</dbReference>
<evidence type="ECO:0000256" key="4">
    <source>
        <dbReference type="ARBA" id="ARBA00022993"/>
    </source>
</evidence>
<dbReference type="Pfam" id="PF01121">
    <property type="entry name" value="CoaE"/>
    <property type="match status" value="1"/>
</dbReference>
<dbReference type="PROSITE" id="PS51219">
    <property type="entry name" value="DPCK"/>
    <property type="match status" value="1"/>
</dbReference>
<dbReference type="SUPFAM" id="SSF52540">
    <property type="entry name" value="P-loop containing nucleoside triphosphate hydrolases"/>
    <property type="match status" value="1"/>
</dbReference>
<dbReference type="KEGG" id="ssin:G7078_01270"/>
<dbReference type="UniPathway" id="UPA00241">
    <property type="reaction ID" value="UER00356"/>
</dbReference>
<evidence type="ECO:0000313" key="7">
    <source>
        <dbReference type="EMBL" id="QIL01554.1"/>
    </source>
</evidence>
<dbReference type="InterPro" id="IPR001977">
    <property type="entry name" value="Depp_CoAkinase"/>
</dbReference>
<sequence>MITIALTGSIGMGKSTVAQMFEQAGIPVFDADAVVRRLQGAGGALVEKIEARFPGSTRDGAVDRDALSAKVLGHPDELAALEAIVHPAVHHERTRFIVENGDAQALLFDIPLLFETHGETAFDKVVVVSAPAEVQQQRVLGRPGMTQDRLDAILARQVPDAQKRAQADFVVDTGGDLSTTKAQVRDILACLGLAAGG</sequence>
<comment type="catalytic activity">
    <reaction evidence="5">
        <text>3'-dephospho-CoA + ATP = ADP + CoA + H(+)</text>
        <dbReference type="Rhea" id="RHEA:18245"/>
        <dbReference type="ChEBI" id="CHEBI:15378"/>
        <dbReference type="ChEBI" id="CHEBI:30616"/>
        <dbReference type="ChEBI" id="CHEBI:57287"/>
        <dbReference type="ChEBI" id="CHEBI:57328"/>
        <dbReference type="ChEBI" id="CHEBI:456216"/>
        <dbReference type="EC" id="2.7.1.24"/>
    </reaction>
</comment>
<evidence type="ECO:0000256" key="5">
    <source>
        <dbReference type="HAMAP-Rule" id="MF_00376"/>
    </source>
</evidence>
<keyword evidence="5" id="KW-0963">Cytoplasm</keyword>
<dbReference type="GO" id="GO:0004140">
    <property type="term" value="F:dephospho-CoA kinase activity"/>
    <property type="evidence" value="ECO:0007669"/>
    <property type="project" value="UniProtKB-UniRule"/>
</dbReference>
<dbReference type="EC" id="2.7.1.24" evidence="5 6"/>
<evidence type="ECO:0000313" key="8">
    <source>
        <dbReference type="Proteomes" id="UP000502502"/>
    </source>
</evidence>
<dbReference type="GO" id="GO:0005737">
    <property type="term" value="C:cytoplasm"/>
    <property type="evidence" value="ECO:0007669"/>
    <property type="project" value="UniProtKB-SubCell"/>
</dbReference>
<dbReference type="HAMAP" id="MF_00376">
    <property type="entry name" value="Dephospho_CoA_kinase"/>
    <property type="match status" value="1"/>
</dbReference>
<comment type="function">
    <text evidence="5">Catalyzes the phosphorylation of the 3'-hydroxyl group of dephosphocoenzyme A to form coenzyme A.</text>
</comment>